<dbReference type="GO" id="GO:0006537">
    <property type="term" value="P:glutamate biosynthetic process"/>
    <property type="evidence" value="ECO:0007669"/>
    <property type="project" value="InterPro"/>
</dbReference>
<dbReference type="SUPFAM" id="SSF51395">
    <property type="entry name" value="FMN-linked oxidoreductases"/>
    <property type="match status" value="1"/>
</dbReference>
<comment type="similarity">
    <text evidence="1">Belongs to the glutamate synthase family.</text>
</comment>
<dbReference type="Pfam" id="PF01645">
    <property type="entry name" value="Glu_synthase"/>
    <property type="match status" value="1"/>
</dbReference>
<dbReference type="PANTHER" id="PTHR43819:SF1">
    <property type="entry name" value="ARCHAEAL-TYPE GLUTAMATE SYNTHASE [NADPH]"/>
    <property type="match status" value="1"/>
</dbReference>
<dbReference type="AlphaFoldDB" id="A0A7J2U5Y0"/>
<evidence type="ECO:0000259" key="2">
    <source>
        <dbReference type="Pfam" id="PF01645"/>
    </source>
</evidence>
<dbReference type="InterPro" id="IPR002932">
    <property type="entry name" value="Glu_synthdom"/>
</dbReference>
<dbReference type="GO" id="GO:0015930">
    <property type="term" value="F:glutamate synthase activity"/>
    <property type="evidence" value="ECO:0007669"/>
    <property type="project" value="InterPro"/>
</dbReference>
<evidence type="ECO:0000256" key="1">
    <source>
        <dbReference type="ARBA" id="ARBA00009716"/>
    </source>
</evidence>
<dbReference type="Gene3D" id="3.20.20.70">
    <property type="entry name" value="Aldolase class I"/>
    <property type="match status" value="1"/>
</dbReference>
<evidence type="ECO:0000313" key="3">
    <source>
        <dbReference type="EMBL" id="HEM68131.1"/>
    </source>
</evidence>
<feature type="domain" description="Glutamate synthase" evidence="2">
    <location>
        <begin position="94"/>
        <end position="233"/>
    </location>
</feature>
<dbReference type="InterPro" id="IPR013785">
    <property type="entry name" value="Aldolase_TIM"/>
</dbReference>
<comment type="caution">
    <text evidence="3">The sequence shown here is derived from an EMBL/GenBank/DDBJ whole genome shotgun (WGS) entry which is preliminary data.</text>
</comment>
<name>A0A7J2U5Y0_9CREN</name>
<reference evidence="3" key="1">
    <citation type="journal article" date="2020" name="mSystems">
        <title>Genome- and Community-Level Interaction Insights into Carbon Utilization and Element Cycling Functions of Hydrothermarchaeota in Hydrothermal Sediment.</title>
        <authorList>
            <person name="Zhou Z."/>
            <person name="Liu Y."/>
            <person name="Xu W."/>
            <person name="Pan J."/>
            <person name="Luo Z.H."/>
            <person name="Li M."/>
        </authorList>
    </citation>
    <scope>NUCLEOTIDE SEQUENCE [LARGE SCALE GENOMIC DNA]</scope>
    <source>
        <strain evidence="3">SpSt-125</strain>
    </source>
</reference>
<sequence>MEQKATKYVIIARYFPPLGDSLGFWTRQKIDEIRFAVVHGVERVALSTSKRGRILDRLGLRDLREDEMMQFVKGLGVEGIDKIDVDVGIDFSRKHLSLPVYLGDMSFGALSKYPNIVLAEVADRANVAAGVGEGGLHPDVGKYENIVMQWASGRFGIDRNMLKKGLAINIKIGQGAKPGIGGHLPGEKVVDEIAKLRKTPPRSEALSPAPHHDIYSIEGLAQRVRMLHELTDKPFATVLNFI</sequence>
<dbReference type="PANTHER" id="PTHR43819">
    <property type="entry name" value="ARCHAEAL-TYPE GLUTAMATE SYNTHASE [NADPH]"/>
    <property type="match status" value="1"/>
</dbReference>
<accession>A0A7J2U5Y0</accession>
<organism evidence="3">
    <name type="scientific">Ignisphaera aggregans</name>
    <dbReference type="NCBI Taxonomy" id="334771"/>
    <lineage>
        <taxon>Archaea</taxon>
        <taxon>Thermoproteota</taxon>
        <taxon>Thermoprotei</taxon>
        <taxon>Desulfurococcales</taxon>
        <taxon>Desulfurococcaceae</taxon>
        <taxon>Ignisphaera</taxon>
    </lineage>
</organism>
<gene>
    <name evidence="3" type="ORF">ENO26_11345</name>
</gene>
<dbReference type="EMBL" id="DSEU01000079">
    <property type="protein sequence ID" value="HEM68131.1"/>
    <property type="molecule type" value="Genomic_DNA"/>
</dbReference>
<proteinExistence type="inferred from homology"/>
<protein>
    <recommendedName>
        <fullName evidence="2">Glutamate synthase domain-containing protein</fullName>
    </recommendedName>
</protein>